<dbReference type="Proteomes" id="UP000231259">
    <property type="component" value="Unassembled WGS sequence"/>
</dbReference>
<keyword evidence="2" id="KW-1185">Reference proteome</keyword>
<name>A0A2G8R422_9RHOB</name>
<proteinExistence type="predicted"/>
<evidence type="ECO:0000313" key="2">
    <source>
        <dbReference type="Proteomes" id="UP000231259"/>
    </source>
</evidence>
<evidence type="ECO:0000313" key="1">
    <source>
        <dbReference type="EMBL" id="PIL16284.1"/>
    </source>
</evidence>
<sequence>MKLLGQRLMAQDFDIQAAETQMKYRVWKGISDLPQSAMVSTRVLPI</sequence>
<gene>
    <name evidence="1" type="ORF">P775_25325</name>
</gene>
<dbReference type="AlphaFoldDB" id="A0A2G8R422"/>
<accession>A0A2G8R422</accession>
<comment type="caution">
    <text evidence="1">The sequence shown here is derived from an EMBL/GenBank/DDBJ whole genome shotgun (WGS) entry which is preliminary data.</text>
</comment>
<dbReference type="EMBL" id="AWWI01000173">
    <property type="protein sequence ID" value="PIL16284.1"/>
    <property type="molecule type" value="Genomic_DNA"/>
</dbReference>
<reference evidence="1 2" key="1">
    <citation type="submission" date="2013-09" db="EMBL/GenBank/DDBJ databases">
        <title>Genome sequencing of Phaeobacter antarcticus sp. nov. SM1211.</title>
        <authorList>
            <person name="Zhang X.-Y."/>
            <person name="Liu C."/>
            <person name="Chen X.-L."/>
            <person name="Xie B.-B."/>
            <person name="Qin Q.-L."/>
            <person name="Rong J.-C."/>
            <person name="Zhang Y.-Z."/>
        </authorList>
    </citation>
    <scope>NUCLEOTIDE SEQUENCE [LARGE SCALE GENOMIC DNA]</scope>
    <source>
        <strain evidence="1 2">SM1211</strain>
    </source>
</reference>
<protein>
    <submittedName>
        <fullName evidence="1">Uncharacterized protein</fullName>
    </submittedName>
</protein>
<organism evidence="1 2">
    <name type="scientific">Puniceibacterium antarcticum</name>
    <dbReference type="NCBI Taxonomy" id="1206336"/>
    <lineage>
        <taxon>Bacteria</taxon>
        <taxon>Pseudomonadati</taxon>
        <taxon>Pseudomonadota</taxon>
        <taxon>Alphaproteobacteria</taxon>
        <taxon>Rhodobacterales</taxon>
        <taxon>Paracoccaceae</taxon>
        <taxon>Puniceibacterium</taxon>
    </lineage>
</organism>